<dbReference type="PANTHER" id="PTHR30349">
    <property type="entry name" value="PHAGE INTEGRASE-RELATED"/>
    <property type="match status" value="1"/>
</dbReference>
<keyword evidence="3" id="KW-0238">DNA-binding</keyword>
<keyword evidence="6" id="KW-1185">Reference proteome</keyword>
<name>A0ABS6QWL4_9PSED</name>
<evidence type="ECO:0000256" key="3">
    <source>
        <dbReference type="ARBA" id="ARBA00023125"/>
    </source>
</evidence>
<dbReference type="InterPro" id="IPR002104">
    <property type="entry name" value="Integrase_catalytic"/>
</dbReference>
<evidence type="ECO:0000313" key="6">
    <source>
        <dbReference type="Proteomes" id="UP001049200"/>
    </source>
</evidence>
<protein>
    <submittedName>
        <fullName evidence="5">Tyrosine-type recombinase/integrase</fullName>
    </submittedName>
</protein>
<proteinExistence type="inferred from homology"/>
<dbReference type="Proteomes" id="UP001049200">
    <property type="component" value="Unassembled WGS sequence"/>
</dbReference>
<sequence length="395" mass="45163">MAQKAITGLQQMPNGIWKIDKIYRGERIQESTGTRDRAEAEQFLIHLLEKLRQQKVYGVKQVRTWREASTKFLLEVKDQASIHISATYMAQLDPFIGDMPITHIDDAALAPYIKSKLSPADGKKPVTNRTVNIALQRVIRVLNLCARKWRDDERRPWLDTVPMISLLDEKTTSRKPYPLSWEEQSILFSELPAHLQVMAMFKVNTGCREQEVCKLQWDWEIAVPELGTSVFLIPAGFGGRSERSGVKNRDERLVILNSVAKSVIEKQRGQHKLFVFPFGMPNEHGEATMIHRMNDSAWKRARIRATKKWLEKHLRAPHEGFTKIRVHDLKHTFGRRLRAAGVTEEDRKALLGHKNGSITSHYSAAELDQLIEAANKVSATDSRAPALTILKRRQA</sequence>
<accession>A0ABS6QWL4</accession>
<comment type="caution">
    <text evidence="5">The sequence shown here is derived from an EMBL/GenBank/DDBJ whole genome shotgun (WGS) entry which is preliminary data.</text>
</comment>
<dbReference type="PANTHER" id="PTHR30349:SF41">
    <property type="entry name" value="INTEGRASE_RECOMBINASE PROTEIN MJ0367-RELATED"/>
    <property type="match status" value="1"/>
</dbReference>
<evidence type="ECO:0000259" key="4">
    <source>
        <dbReference type="PROSITE" id="PS51898"/>
    </source>
</evidence>
<evidence type="ECO:0000256" key="1">
    <source>
        <dbReference type="ARBA" id="ARBA00008857"/>
    </source>
</evidence>
<evidence type="ECO:0000313" key="5">
    <source>
        <dbReference type="EMBL" id="MBV4522927.1"/>
    </source>
</evidence>
<reference evidence="5" key="1">
    <citation type="submission" date="2021-06" db="EMBL/GenBank/DDBJ databases">
        <title>Updating the genus Pseudomonas: Description of 43 new species and partition of the Pseudomonas putida group.</title>
        <authorList>
            <person name="Girard L."/>
            <person name="Lood C."/>
            <person name="Vandamme P."/>
            <person name="Rokni-Zadeh H."/>
            <person name="Van Noort V."/>
            <person name="Hofte M."/>
            <person name="Lavigne R."/>
            <person name="De Mot R."/>
        </authorList>
    </citation>
    <scope>NUCLEOTIDE SEQUENCE</scope>
    <source>
        <strain evidence="5">SWRI74</strain>
    </source>
</reference>
<feature type="domain" description="Tyr recombinase" evidence="4">
    <location>
        <begin position="174"/>
        <end position="375"/>
    </location>
</feature>
<gene>
    <name evidence="5" type="ORF">KVG88_22935</name>
</gene>
<comment type="similarity">
    <text evidence="1">Belongs to the 'phage' integrase family.</text>
</comment>
<dbReference type="PROSITE" id="PS51898">
    <property type="entry name" value="TYR_RECOMBINASE"/>
    <property type="match status" value="1"/>
</dbReference>
<evidence type="ECO:0000256" key="2">
    <source>
        <dbReference type="ARBA" id="ARBA00022908"/>
    </source>
</evidence>
<keyword evidence="2" id="KW-0229">DNA integration</keyword>
<dbReference type="Pfam" id="PF00589">
    <property type="entry name" value="Phage_integrase"/>
    <property type="match status" value="1"/>
</dbReference>
<dbReference type="InterPro" id="IPR050090">
    <property type="entry name" value="Tyrosine_recombinase_XerCD"/>
</dbReference>
<organism evidence="5 6">
    <name type="scientific">Pseudomonas azerbaijanoccidentalis</name>
    <dbReference type="NCBI Taxonomy" id="2842347"/>
    <lineage>
        <taxon>Bacteria</taxon>
        <taxon>Pseudomonadati</taxon>
        <taxon>Pseudomonadota</taxon>
        <taxon>Gammaproteobacteria</taxon>
        <taxon>Pseudomonadales</taxon>
        <taxon>Pseudomonadaceae</taxon>
        <taxon>Pseudomonas</taxon>
    </lineage>
</organism>
<dbReference type="EMBL" id="JAHSTU010000008">
    <property type="protein sequence ID" value="MBV4522927.1"/>
    <property type="molecule type" value="Genomic_DNA"/>
</dbReference>